<dbReference type="AlphaFoldDB" id="A0A178VLB3"/>
<reference evidence="3" key="1">
    <citation type="journal article" date="2016" name="Proc. Natl. Acad. Sci. U.S.A.">
        <title>Chromosome-level assembly of Arabidopsis thaliana Ler reveals the extent of translocation and inversion polymorphisms.</title>
        <authorList>
            <person name="Zapata L."/>
            <person name="Ding J."/>
            <person name="Willing E.M."/>
            <person name="Hartwig B."/>
            <person name="Bezdan D."/>
            <person name="Jiao W.B."/>
            <person name="Patel V."/>
            <person name="Velikkakam James G."/>
            <person name="Koornneef M."/>
            <person name="Ossowski S."/>
            <person name="Schneeberger K."/>
        </authorList>
    </citation>
    <scope>NUCLEOTIDE SEQUENCE [LARGE SCALE GENOMIC DNA]</scope>
    <source>
        <strain evidence="3">cv. Landsberg erecta</strain>
    </source>
</reference>
<accession>A0A178VLB3</accession>
<gene>
    <name evidence="2" type="ordered locus">AXX17_At3g35870</name>
</gene>
<proteinExistence type="predicted"/>
<organism evidence="2 3">
    <name type="scientific">Arabidopsis thaliana</name>
    <name type="common">Mouse-ear cress</name>
    <dbReference type="NCBI Taxonomy" id="3702"/>
    <lineage>
        <taxon>Eukaryota</taxon>
        <taxon>Viridiplantae</taxon>
        <taxon>Streptophyta</taxon>
        <taxon>Embryophyta</taxon>
        <taxon>Tracheophyta</taxon>
        <taxon>Spermatophyta</taxon>
        <taxon>Magnoliopsida</taxon>
        <taxon>eudicotyledons</taxon>
        <taxon>Gunneridae</taxon>
        <taxon>Pentapetalae</taxon>
        <taxon>rosids</taxon>
        <taxon>malvids</taxon>
        <taxon>Brassicales</taxon>
        <taxon>Brassicaceae</taxon>
        <taxon>Camelineae</taxon>
        <taxon>Arabidopsis</taxon>
    </lineage>
</organism>
<evidence type="ECO:0000256" key="1">
    <source>
        <dbReference type="SAM" id="MobiDB-lite"/>
    </source>
</evidence>
<dbReference type="Proteomes" id="UP000078284">
    <property type="component" value="Chromosome 3"/>
</dbReference>
<sequence length="162" mass="19078">MSLAYTEVVFHVYHGGYWVKHYTGDLSYLDGHEMKSITCKLEEFFTVMSTEMSEELDGQKIWYKLPFEEAKQQKSLSNVDISFKNMCETGKWVGFLDVYLVNSIEHPHDMDVNDPFEEEIRVERNMASFVDEDPNFDYNDTPPNSNDEDRGEQFVRFRMGIQ</sequence>
<feature type="region of interest" description="Disordered" evidence="1">
    <location>
        <begin position="132"/>
        <end position="151"/>
    </location>
</feature>
<evidence type="ECO:0000313" key="3">
    <source>
        <dbReference type="Proteomes" id="UP000078284"/>
    </source>
</evidence>
<comment type="caution">
    <text evidence="2">The sequence shown here is derived from an EMBL/GenBank/DDBJ whole genome shotgun (WGS) entry which is preliminary data.</text>
</comment>
<evidence type="ECO:0000313" key="2">
    <source>
        <dbReference type="EMBL" id="OAP05823.1"/>
    </source>
</evidence>
<name>A0A178VLB3_ARATH</name>
<dbReference type="EMBL" id="LUHQ01000003">
    <property type="protein sequence ID" value="OAP05823.1"/>
    <property type="molecule type" value="Genomic_DNA"/>
</dbReference>
<protein>
    <submittedName>
        <fullName evidence="2">Uncharacterized protein</fullName>
    </submittedName>
</protein>